<keyword evidence="2" id="KW-1185">Reference proteome</keyword>
<sequence length="405" mass="42575">MGIVKRFEVNALFFVGLALLSCGAKGARRGLVNNVATVFDVTKHGAIADAQTDCAMTWNAACAATGSVTVLIPPGKYLTGEVYFQGPCTSSITVEMQGTILAQTDLSMFEDNQWFSIENNDGLIIKGGGTFNGQGEKSWQHDACGGKASCNNLLTPSLVFSNVSNSILQDITSVNSKGFHMKINYCHNFTAHNINIIAPGDSPNTDGIHISDSDLITIADSTIGTGDDCISVGEGSTNVAISGITCGPGHGISIGSLGLRQDDADVKGVTVTNCTLTNTTNGARIKTWHGSTPIQASGIVYDNIVMNNVRSPIFIDQNYGSKQKQGSSSVKISDVHFKNIRGTTVTNEAVALYCSATAPCEGIELVDIDLTFIGVTSKIALPYSGACQNVKPTFVGKQNPSPCTL</sequence>
<dbReference type="Proteomes" id="UP000828048">
    <property type="component" value="Chromosome 6"/>
</dbReference>
<accession>A0ACB7XC11</accession>
<protein>
    <submittedName>
        <fullName evidence="1">Uncharacterized protein</fullName>
    </submittedName>
</protein>
<evidence type="ECO:0000313" key="2">
    <source>
        <dbReference type="Proteomes" id="UP000828048"/>
    </source>
</evidence>
<reference evidence="1 2" key="1">
    <citation type="journal article" date="2021" name="Hortic Res">
        <title>High-quality reference genome and annotation aids understanding of berry development for evergreen blueberry (Vaccinium darrowii).</title>
        <authorList>
            <person name="Yu J."/>
            <person name="Hulse-Kemp A.M."/>
            <person name="Babiker E."/>
            <person name="Staton M."/>
        </authorList>
    </citation>
    <scope>NUCLEOTIDE SEQUENCE [LARGE SCALE GENOMIC DNA]</scope>
    <source>
        <strain evidence="2">cv. NJ 8807/NJ 8810</strain>
        <tissue evidence="1">Young leaf</tissue>
    </source>
</reference>
<proteinExistence type="predicted"/>
<organism evidence="1 2">
    <name type="scientific">Vaccinium darrowii</name>
    <dbReference type="NCBI Taxonomy" id="229202"/>
    <lineage>
        <taxon>Eukaryota</taxon>
        <taxon>Viridiplantae</taxon>
        <taxon>Streptophyta</taxon>
        <taxon>Embryophyta</taxon>
        <taxon>Tracheophyta</taxon>
        <taxon>Spermatophyta</taxon>
        <taxon>Magnoliopsida</taxon>
        <taxon>eudicotyledons</taxon>
        <taxon>Gunneridae</taxon>
        <taxon>Pentapetalae</taxon>
        <taxon>asterids</taxon>
        <taxon>Ericales</taxon>
        <taxon>Ericaceae</taxon>
        <taxon>Vaccinioideae</taxon>
        <taxon>Vaccinieae</taxon>
        <taxon>Vaccinium</taxon>
    </lineage>
</organism>
<comment type="caution">
    <text evidence="1">The sequence shown here is derived from an EMBL/GenBank/DDBJ whole genome shotgun (WGS) entry which is preliminary data.</text>
</comment>
<name>A0ACB7XC11_9ERIC</name>
<dbReference type="EMBL" id="CM037156">
    <property type="protein sequence ID" value="KAH7838281.1"/>
    <property type="molecule type" value="Genomic_DNA"/>
</dbReference>
<gene>
    <name evidence="1" type="ORF">Vadar_024473</name>
</gene>
<evidence type="ECO:0000313" key="1">
    <source>
        <dbReference type="EMBL" id="KAH7838281.1"/>
    </source>
</evidence>